<name>A0AAD6V984_9AGAR</name>
<organism evidence="1 2">
    <name type="scientific">Mycena pura</name>
    <dbReference type="NCBI Taxonomy" id="153505"/>
    <lineage>
        <taxon>Eukaryota</taxon>
        <taxon>Fungi</taxon>
        <taxon>Dikarya</taxon>
        <taxon>Basidiomycota</taxon>
        <taxon>Agaricomycotina</taxon>
        <taxon>Agaricomycetes</taxon>
        <taxon>Agaricomycetidae</taxon>
        <taxon>Agaricales</taxon>
        <taxon>Marasmiineae</taxon>
        <taxon>Mycenaceae</taxon>
        <taxon>Mycena</taxon>
    </lineage>
</organism>
<dbReference type="EMBL" id="JARJCW010000039">
    <property type="protein sequence ID" value="KAJ7206572.1"/>
    <property type="molecule type" value="Genomic_DNA"/>
</dbReference>
<evidence type="ECO:0000313" key="1">
    <source>
        <dbReference type="EMBL" id="KAJ7206572.1"/>
    </source>
</evidence>
<proteinExistence type="predicted"/>
<dbReference type="Proteomes" id="UP001219525">
    <property type="component" value="Unassembled WGS sequence"/>
</dbReference>
<comment type="caution">
    <text evidence="1">The sequence shown here is derived from an EMBL/GenBank/DDBJ whole genome shotgun (WGS) entry which is preliminary data.</text>
</comment>
<protein>
    <submittedName>
        <fullName evidence="1">Uncharacterized protein</fullName>
    </submittedName>
</protein>
<evidence type="ECO:0000313" key="2">
    <source>
        <dbReference type="Proteomes" id="UP001219525"/>
    </source>
</evidence>
<accession>A0AAD6V984</accession>
<reference evidence="1" key="1">
    <citation type="submission" date="2023-03" db="EMBL/GenBank/DDBJ databases">
        <title>Massive genome expansion in bonnet fungi (Mycena s.s.) driven by repeated elements and novel gene families across ecological guilds.</title>
        <authorList>
            <consortium name="Lawrence Berkeley National Laboratory"/>
            <person name="Harder C.B."/>
            <person name="Miyauchi S."/>
            <person name="Viragh M."/>
            <person name="Kuo A."/>
            <person name="Thoen E."/>
            <person name="Andreopoulos B."/>
            <person name="Lu D."/>
            <person name="Skrede I."/>
            <person name="Drula E."/>
            <person name="Henrissat B."/>
            <person name="Morin E."/>
            <person name="Kohler A."/>
            <person name="Barry K."/>
            <person name="LaButti K."/>
            <person name="Morin E."/>
            <person name="Salamov A."/>
            <person name="Lipzen A."/>
            <person name="Mereny Z."/>
            <person name="Hegedus B."/>
            <person name="Baldrian P."/>
            <person name="Stursova M."/>
            <person name="Weitz H."/>
            <person name="Taylor A."/>
            <person name="Grigoriev I.V."/>
            <person name="Nagy L.G."/>
            <person name="Martin F."/>
            <person name="Kauserud H."/>
        </authorList>
    </citation>
    <scope>NUCLEOTIDE SEQUENCE</scope>
    <source>
        <strain evidence="1">9144</strain>
    </source>
</reference>
<sequence length="167" mass="18014">MSGASNEPVRICRRSGVRRLNAYGRQGTFSLTAAAIAREVGIITGPEKAINHLADLPLDTPLAEIPAYDADKPEDAPQTSLVPSGAGDDDYDGVAVEAGSHGTLLVGQGFDSMCLKTHKEALDGLCIRECLWRIPETERKTKVWDSRSSVRPKGEGLRNFGLRVALR</sequence>
<gene>
    <name evidence="1" type="ORF">GGX14DRAFT_637631</name>
</gene>
<keyword evidence="2" id="KW-1185">Reference proteome</keyword>
<dbReference type="AlphaFoldDB" id="A0AAD6V984"/>